<dbReference type="Proteomes" id="UP001200513">
    <property type="component" value="Chromosome"/>
</dbReference>
<dbReference type="PANTHER" id="PTHR43637">
    <property type="entry name" value="UPF0273 PROTEIN TM_0370"/>
    <property type="match status" value="1"/>
</dbReference>
<dbReference type="AlphaFoldDB" id="A0A9Y1FPZ8"/>
<reference evidence="4" key="1">
    <citation type="journal article" date="2022" name="Nat. Microbiol.">
        <title>Unique mobile elements and scalable gene flow at the prokaryote-eukaryote boundary revealed by circularized Asgard archaea genomes.</title>
        <authorList>
            <person name="Wu F."/>
            <person name="Speth D.R."/>
            <person name="Philosof A."/>
            <person name="Cremiere A."/>
            <person name="Narayanan A."/>
            <person name="Barco R.A."/>
            <person name="Connon S.A."/>
            <person name="Amend J.P."/>
            <person name="Antoshechkin I.A."/>
            <person name="Orphan V.J."/>
        </authorList>
    </citation>
    <scope>NUCLEOTIDE SEQUENCE</scope>
    <source>
        <strain evidence="4">PR6</strain>
    </source>
</reference>
<feature type="domain" description="KaiC-like" evidence="3">
    <location>
        <begin position="15"/>
        <end position="176"/>
    </location>
</feature>
<evidence type="ECO:0000256" key="1">
    <source>
        <dbReference type="ARBA" id="ARBA00022741"/>
    </source>
</evidence>
<organism evidence="4">
    <name type="scientific">Candidatus Heimdallarchaeum endolithica</name>
    <dbReference type="NCBI Taxonomy" id="2876572"/>
    <lineage>
        <taxon>Archaea</taxon>
        <taxon>Promethearchaeati</taxon>
        <taxon>Candidatus Heimdallarchaeota</taxon>
        <taxon>Candidatus Heimdallarchaeia (ex Rinke et al. 2021) (nom. nud.)</taxon>
        <taxon>Candidatus Heimdallarchaeales</taxon>
        <taxon>Candidatus Heimdallarchaeaceae</taxon>
        <taxon>Candidatus Heimdallarchaeum</taxon>
    </lineage>
</organism>
<dbReference type="SUPFAM" id="SSF52540">
    <property type="entry name" value="P-loop containing nucleoside triphosphate hydrolases"/>
    <property type="match status" value="1"/>
</dbReference>
<evidence type="ECO:0000256" key="2">
    <source>
        <dbReference type="ARBA" id="ARBA00022840"/>
    </source>
</evidence>
<proteinExistence type="predicted"/>
<keyword evidence="1" id="KW-0547">Nucleotide-binding</keyword>
<evidence type="ECO:0000313" key="4">
    <source>
        <dbReference type="EMBL" id="UJG44576.1"/>
    </source>
</evidence>
<accession>A0A9Y1FPZ8</accession>
<dbReference type="InterPro" id="IPR014774">
    <property type="entry name" value="KaiC-like_dom"/>
</dbReference>
<protein>
    <recommendedName>
        <fullName evidence="3">KaiC-like domain-containing protein</fullName>
    </recommendedName>
</protein>
<dbReference type="GO" id="GO:0005524">
    <property type="term" value="F:ATP binding"/>
    <property type="evidence" value="ECO:0007669"/>
    <property type="project" value="UniProtKB-KW"/>
</dbReference>
<dbReference type="Gene3D" id="3.40.50.300">
    <property type="entry name" value="P-loop containing nucleotide triphosphate hydrolases"/>
    <property type="match status" value="1"/>
</dbReference>
<gene>
    <name evidence="4" type="ORF">K9W46_05195</name>
</gene>
<dbReference type="InterPro" id="IPR027417">
    <property type="entry name" value="P-loop_NTPase"/>
</dbReference>
<sequence length="219" mass="25315">MSVKTRIDILTRSIDSSLILMTGESGTSKREMMYRFIEDGLNNGDSVLLVLYANSALDTLNILKKRIDNIDEHIEKGRLNFIDVFSFRALPKEKTPNTTIIEKANDLLSISVSINERSQQSNKLRIVFDQFSLLMLYNDPMQVINFIQTVAARIRLRNQCALLVLDKGVMDEKIERSLHSIADMMVETRREDDIEKGPTQLIRVKFAKYEYEPRWVKIV</sequence>
<evidence type="ECO:0000259" key="3">
    <source>
        <dbReference type="Pfam" id="PF06745"/>
    </source>
</evidence>
<dbReference type="EMBL" id="CP084167">
    <property type="protein sequence ID" value="UJG44576.1"/>
    <property type="molecule type" value="Genomic_DNA"/>
</dbReference>
<dbReference type="Pfam" id="PF06745">
    <property type="entry name" value="ATPase"/>
    <property type="match status" value="1"/>
</dbReference>
<name>A0A9Y1FPZ8_9ARCH</name>
<keyword evidence="2" id="KW-0067">ATP-binding</keyword>